<evidence type="ECO:0000313" key="4">
    <source>
        <dbReference type="Proteomes" id="UP000186594"/>
    </source>
</evidence>
<accession>A0A1U7LW46</accession>
<dbReference type="OMA" id="CSHAMLK"/>
<dbReference type="InterPro" id="IPR029016">
    <property type="entry name" value="GAF-like_dom_sf"/>
</dbReference>
<dbReference type="PANTHER" id="PTHR43102">
    <property type="entry name" value="SLR1143 PROTEIN"/>
    <property type="match status" value="1"/>
</dbReference>
<evidence type="ECO:0000313" key="3">
    <source>
        <dbReference type="EMBL" id="OLL26772.1"/>
    </source>
</evidence>
<feature type="region of interest" description="Disordered" evidence="1">
    <location>
        <begin position="190"/>
        <end position="239"/>
    </location>
</feature>
<dbReference type="PANTHER" id="PTHR43102:SF2">
    <property type="entry name" value="GAF DOMAIN-CONTAINING PROTEIN"/>
    <property type="match status" value="1"/>
</dbReference>
<dbReference type="Gene3D" id="3.30.450.40">
    <property type="match status" value="1"/>
</dbReference>
<dbReference type="STRING" id="1198029.A0A1U7LW46"/>
<evidence type="ECO:0000256" key="1">
    <source>
        <dbReference type="SAM" id="MobiDB-lite"/>
    </source>
</evidence>
<feature type="compositionally biased region" description="Basic and acidic residues" evidence="1">
    <location>
        <begin position="206"/>
        <end position="222"/>
    </location>
</feature>
<protein>
    <recommendedName>
        <fullName evidence="2">GAF domain-containing protein</fullName>
    </recommendedName>
</protein>
<dbReference type="SUPFAM" id="SSF55781">
    <property type="entry name" value="GAF domain-like"/>
    <property type="match status" value="1"/>
</dbReference>
<feature type="compositionally biased region" description="Polar residues" evidence="1">
    <location>
        <begin position="223"/>
        <end position="239"/>
    </location>
</feature>
<proteinExistence type="predicted"/>
<dbReference type="OrthoDB" id="303614at2759"/>
<organism evidence="3 4">
    <name type="scientific">Neolecta irregularis (strain DAH-3)</name>
    <dbReference type="NCBI Taxonomy" id="1198029"/>
    <lineage>
        <taxon>Eukaryota</taxon>
        <taxon>Fungi</taxon>
        <taxon>Dikarya</taxon>
        <taxon>Ascomycota</taxon>
        <taxon>Taphrinomycotina</taxon>
        <taxon>Neolectales</taxon>
        <taxon>Neolectaceae</taxon>
        <taxon>Neolecta</taxon>
    </lineage>
</organism>
<feature type="domain" description="GAF" evidence="2">
    <location>
        <begin position="17"/>
        <end position="141"/>
    </location>
</feature>
<sequence length="380" mass="42206">MKKAVRAYDTPPNAANFQRIVSALRKLFNTNLAFVSLIHDKKAFVKSQVEFGLDATTRDITFCGHTILGSEPLVILDTLKDWRLKGNPLVVGPPYLRFYAGSPIITPEGFAIGTVCILDLKARESFSAQARRQLSEFARIAMDEIIRLKEQNASAMSALLDDEMVSGEAVFNVNGKKYNIQYSRTEELQEETSESVLKAPNYSSAKPDKRTSSGRTIPHERNASQSSNNPQKHSSHPQADNVTEQLNALDIAVELVSQTLKLDLVYIVKVSPSRNVCECSLLVSHGLSTPLPVFDPTLHLRALRSDNGLVYENPTNEDQVYKIGVLVPVWREGEDRTECVKGVILAGFAKSGRSKGFTRKEVNYLRDFGPLYSSIWSALT</sequence>
<evidence type="ECO:0000259" key="2">
    <source>
        <dbReference type="Pfam" id="PF01590"/>
    </source>
</evidence>
<dbReference type="Proteomes" id="UP000186594">
    <property type="component" value="Unassembled WGS sequence"/>
</dbReference>
<reference evidence="3 4" key="1">
    <citation type="submission" date="2016-04" db="EMBL/GenBank/DDBJ databases">
        <title>Evolutionary innovation and constraint leading to complex multicellularity in the Ascomycota.</title>
        <authorList>
            <person name="Cisse O."/>
            <person name="Nguyen A."/>
            <person name="Hewitt D.A."/>
            <person name="Jedd G."/>
            <person name="Stajich J.E."/>
        </authorList>
    </citation>
    <scope>NUCLEOTIDE SEQUENCE [LARGE SCALE GENOMIC DNA]</scope>
    <source>
        <strain evidence="3 4">DAH-3</strain>
    </source>
</reference>
<dbReference type="EMBL" id="LXFE01000148">
    <property type="protein sequence ID" value="OLL26772.1"/>
    <property type="molecule type" value="Genomic_DNA"/>
</dbReference>
<dbReference type="Pfam" id="PF01590">
    <property type="entry name" value="GAF"/>
    <property type="match status" value="1"/>
</dbReference>
<gene>
    <name evidence="3" type="ORF">NEOLI_001740</name>
</gene>
<keyword evidence="4" id="KW-1185">Reference proteome</keyword>
<dbReference type="AlphaFoldDB" id="A0A1U7LW46"/>
<dbReference type="InterPro" id="IPR003018">
    <property type="entry name" value="GAF"/>
</dbReference>
<name>A0A1U7LW46_NEOID</name>
<comment type="caution">
    <text evidence="3">The sequence shown here is derived from an EMBL/GenBank/DDBJ whole genome shotgun (WGS) entry which is preliminary data.</text>
</comment>